<organism evidence="1 2">
    <name type="scientific">Ciona intestinalis</name>
    <name type="common">Transparent sea squirt</name>
    <name type="synonym">Ascidia intestinalis</name>
    <dbReference type="NCBI Taxonomy" id="7719"/>
    <lineage>
        <taxon>Eukaryota</taxon>
        <taxon>Metazoa</taxon>
        <taxon>Chordata</taxon>
        <taxon>Tunicata</taxon>
        <taxon>Ascidiacea</taxon>
        <taxon>Phlebobranchia</taxon>
        <taxon>Cionidae</taxon>
        <taxon>Ciona</taxon>
    </lineage>
</organism>
<evidence type="ECO:0000313" key="1">
    <source>
        <dbReference type="Ensembl" id="ENSCINP00000034322.1"/>
    </source>
</evidence>
<reference evidence="1" key="4">
    <citation type="submission" date="2025-09" db="UniProtKB">
        <authorList>
            <consortium name="Ensembl"/>
        </authorList>
    </citation>
    <scope>IDENTIFICATION</scope>
</reference>
<name>H2XXD8_CIOIN</name>
<proteinExistence type="predicted"/>
<protein>
    <submittedName>
        <fullName evidence="1">Uncharacterized protein</fullName>
    </submittedName>
</protein>
<sequence>MKFFLSQVPCNCLISPRKKILNLNLIFQHTFTTKITTKNNCSIKKGFSPTKVPNQLQWQ</sequence>
<accession>H2XXD8</accession>
<dbReference type="HOGENOM" id="CLU_2960021_0_0_1"/>
<dbReference type="InParanoid" id="H2XXD8"/>
<dbReference type="Ensembl" id="ENSCINT00000032017.1">
    <property type="protein sequence ID" value="ENSCINP00000034322.1"/>
    <property type="gene ID" value="ENSCING00000019218.1"/>
</dbReference>
<reference evidence="2" key="1">
    <citation type="journal article" date="2002" name="Science">
        <title>The draft genome of Ciona intestinalis: insights into chordate and vertebrate origins.</title>
        <authorList>
            <person name="Dehal P."/>
            <person name="Satou Y."/>
            <person name="Campbell R.K."/>
            <person name="Chapman J."/>
            <person name="Degnan B."/>
            <person name="De Tomaso A."/>
            <person name="Davidson B."/>
            <person name="Di Gregorio A."/>
            <person name="Gelpke M."/>
            <person name="Goodstein D.M."/>
            <person name="Harafuji N."/>
            <person name="Hastings K.E."/>
            <person name="Ho I."/>
            <person name="Hotta K."/>
            <person name="Huang W."/>
            <person name="Kawashima T."/>
            <person name="Lemaire P."/>
            <person name="Martinez D."/>
            <person name="Meinertzhagen I.A."/>
            <person name="Necula S."/>
            <person name="Nonaka M."/>
            <person name="Putnam N."/>
            <person name="Rash S."/>
            <person name="Saiga H."/>
            <person name="Satake M."/>
            <person name="Terry A."/>
            <person name="Yamada L."/>
            <person name="Wang H.G."/>
            <person name="Awazu S."/>
            <person name="Azumi K."/>
            <person name="Boore J."/>
            <person name="Branno M."/>
            <person name="Chin-Bow S."/>
            <person name="DeSantis R."/>
            <person name="Doyle S."/>
            <person name="Francino P."/>
            <person name="Keys D.N."/>
            <person name="Haga S."/>
            <person name="Hayashi H."/>
            <person name="Hino K."/>
            <person name="Imai K.S."/>
            <person name="Inaba K."/>
            <person name="Kano S."/>
            <person name="Kobayashi K."/>
            <person name="Kobayashi M."/>
            <person name="Lee B.I."/>
            <person name="Makabe K.W."/>
            <person name="Manohar C."/>
            <person name="Matassi G."/>
            <person name="Medina M."/>
            <person name="Mochizuki Y."/>
            <person name="Mount S."/>
            <person name="Morishita T."/>
            <person name="Miura S."/>
            <person name="Nakayama A."/>
            <person name="Nishizaka S."/>
            <person name="Nomoto H."/>
            <person name="Ohta F."/>
            <person name="Oishi K."/>
            <person name="Rigoutsos I."/>
            <person name="Sano M."/>
            <person name="Sasaki A."/>
            <person name="Sasakura Y."/>
            <person name="Shoguchi E."/>
            <person name="Shin-i T."/>
            <person name="Spagnuolo A."/>
            <person name="Stainier D."/>
            <person name="Suzuki M.M."/>
            <person name="Tassy O."/>
            <person name="Takatori N."/>
            <person name="Tokuoka M."/>
            <person name="Yagi K."/>
            <person name="Yoshizaki F."/>
            <person name="Wada S."/>
            <person name="Zhang C."/>
            <person name="Hyatt P.D."/>
            <person name="Larimer F."/>
            <person name="Detter C."/>
            <person name="Doggett N."/>
            <person name="Glavina T."/>
            <person name="Hawkins T."/>
            <person name="Richardson P."/>
            <person name="Lucas S."/>
            <person name="Kohara Y."/>
            <person name="Levine M."/>
            <person name="Satoh N."/>
            <person name="Rokhsar D.S."/>
        </authorList>
    </citation>
    <scope>NUCLEOTIDE SEQUENCE [LARGE SCALE GENOMIC DNA]</scope>
</reference>
<dbReference type="Proteomes" id="UP000008144">
    <property type="component" value="Chromosome 7"/>
</dbReference>
<keyword evidence="2" id="KW-1185">Reference proteome</keyword>
<reference evidence="1" key="3">
    <citation type="submission" date="2025-08" db="UniProtKB">
        <authorList>
            <consortium name="Ensembl"/>
        </authorList>
    </citation>
    <scope>IDENTIFICATION</scope>
</reference>
<reference evidence="1" key="2">
    <citation type="journal article" date="2008" name="Genome Biol.">
        <title>Improved genome assembly and evidence-based global gene model set for the chordate Ciona intestinalis: new insight into intron and operon populations.</title>
        <authorList>
            <person name="Satou Y."/>
            <person name="Mineta K."/>
            <person name="Ogasawara M."/>
            <person name="Sasakura Y."/>
            <person name="Shoguchi E."/>
            <person name="Ueno K."/>
            <person name="Yamada L."/>
            <person name="Matsumoto J."/>
            <person name="Wasserscheid J."/>
            <person name="Dewar K."/>
            <person name="Wiley G.B."/>
            <person name="Macmil S.L."/>
            <person name="Roe B.A."/>
            <person name="Zeller R.W."/>
            <person name="Hastings K.E."/>
            <person name="Lemaire P."/>
            <person name="Lindquist E."/>
            <person name="Endo T."/>
            <person name="Hotta K."/>
            <person name="Inaba K."/>
        </authorList>
    </citation>
    <scope>NUCLEOTIDE SEQUENCE [LARGE SCALE GENOMIC DNA]</scope>
    <source>
        <strain evidence="1">wild type</strain>
    </source>
</reference>
<dbReference type="EMBL" id="EAAA01002453">
    <property type="status" value="NOT_ANNOTATED_CDS"/>
    <property type="molecule type" value="Genomic_DNA"/>
</dbReference>
<evidence type="ECO:0000313" key="2">
    <source>
        <dbReference type="Proteomes" id="UP000008144"/>
    </source>
</evidence>
<dbReference type="AlphaFoldDB" id="H2XXD8"/>